<dbReference type="InterPro" id="IPR057893">
    <property type="entry name" value="LRV_2"/>
</dbReference>
<reference evidence="3 4" key="1">
    <citation type="submission" date="2014-03" db="EMBL/GenBank/DDBJ databases">
        <title>Genomics of Bifidobacteria.</title>
        <authorList>
            <person name="Ventura M."/>
            <person name="Milani C."/>
            <person name="Lugli G.A."/>
        </authorList>
    </citation>
    <scope>NUCLEOTIDE SEQUENCE [LARGE SCALE GENOMIC DNA]</scope>
    <source>
        <strain evidence="3 4">DSM 23968</strain>
    </source>
</reference>
<feature type="compositionally biased region" description="Low complexity" evidence="1">
    <location>
        <begin position="128"/>
        <end position="137"/>
    </location>
</feature>
<feature type="region of interest" description="Disordered" evidence="1">
    <location>
        <begin position="102"/>
        <end position="137"/>
    </location>
</feature>
<sequence length="159" mass="16577">MRALNRVDRLDRLASAAVGADAARAAALEPPAPPLELTPQVAADPTTDADVLWHIARVAPELRRWLVANPKADAALLEYVSQAGGPGVKRALTVLLESLDELEARQNNGSPRPSSPCSSGPPSPPPSTMRSAAATTRRAAAFRLRPSAVSANSGCSVRS</sequence>
<dbReference type="Pfam" id="PF25591">
    <property type="entry name" value="LRV_2"/>
    <property type="match status" value="1"/>
</dbReference>
<evidence type="ECO:0000313" key="3">
    <source>
        <dbReference type="EMBL" id="KFI95733.1"/>
    </source>
</evidence>
<dbReference type="eggNOG" id="ENOG5031TDZ">
    <property type="taxonomic scope" value="Bacteria"/>
</dbReference>
<evidence type="ECO:0000256" key="1">
    <source>
        <dbReference type="SAM" id="MobiDB-lite"/>
    </source>
</evidence>
<organism evidence="3 4">
    <name type="scientific">Bifidobacterium stellenboschense</name>
    <dbReference type="NCBI Taxonomy" id="762211"/>
    <lineage>
        <taxon>Bacteria</taxon>
        <taxon>Bacillati</taxon>
        <taxon>Actinomycetota</taxon>
        <taxon>Actinomycetes</taxon>
        <taxon>Bifidobacteriales</taxon>
        <taxon>Bifidobacteriaceae</taxon>
        <taxon>Bifidobacterium</taxon>
    </lineage>
</organism>
<gene>
    <name evidence="3" type="ORF">BSTEL_0539</name>
</gene>
<dbReference type="AlphaFoldDB" id="A0A087DJN3"/>
<protein>
    <recommendedName>
        <fullName evidence="2">Leucine rich repeat variant domain-containing protein</fullName>
    </recommendedName>
</protein>
<feature type="domain" description="Leucine rich repeat variant" evidence="2">
    <location>
        <begin position="37"/>
        <end position="94"/>
    </location>
</feature>
<name>A0A087DJN3_9BIFI</name>
<keyword evidence="4" id="KW-1185">Reference proteome</keyword>
<comment type="caution">
    <text evidence="3">The sequence shown here is derived from an EMBL/GenBank/DDBJ whole genome shotgun (WGS) entry which is preliminary data.</text>
</comment>
<evidence type="ECO:0000259" key="2">
    <source>
        <dbReference type="Pfam" id="PF25591"/>
    </source>
</evidence>
<accession>A0A087DJN3</accession>
<dbReference type="EMBL" id="JGZP01000016">
    <property type="protein sequence ID" value="KFI95733.1"/>
    <property type="molecule type" value="Genomic_DNA"/>
</dbReference>
<evidence type="ECO:0000313" key="4">
    <source>
        <dbReference type="Proteomes" id="UP000029004"/>
    </source>
</evidence>
<proteinExistence type="predicted"/>
<dbReference type="Proteomes" id="UP000029004">
    <property type="component" value="Unassembled WGS sequence"/>
</dbReference>